<dbReference type="SUPFAM" id="SSF103473">
    <property type="entry name" value="MFS general substrate transporter"/>
    <property type="match status" value="1"/>
</dbReference>
<dbReference type="GO" id="GO:0005354">
    <property type="term" value="F:galactose transmembrane transporter activity"/>
    <property type="evidence" value="ECO:0007669"/>
    <property type="project" value="InterPro"/>
</dbReference>
<evidence type="ECO:0000256" key="6">
    <source>
        <dbReference type="ARBA" id="ARBA00022519"/>
    </source>
</evidence>
<dbReference type="PROSITE" id="PS50850">
    <property type="entry name" value="MFS"/>
    <property type="match status" value="1"/>
</dbReference>
<keyword evidence="10 11" id="KW-0472">Membrane</keyword>
<dbReference type="Gene3D" id="1.20.1250.20">
    <property type="entry name" value="MFS general substrate transporter like domains"/>
    <property type="match status" value="2"/>
</dbReference>
<feature type="transmembrane region" description="Helical" evidence="11">
    <location>
        <begin position="203"/>
        <end position="224"/>
    </location>
</feature>
<evidence type="ECO:0000256" key="5">
    <source>
        <dbReference type="ARBA" id="ARBA00022475"/>
    </source>
</evidence>
<comment type="similarity">
    <text evidence="3">Belongs to the major facilitator superfamily. FHS transporter (TC 2.A.1.7) family.</text>
</comment>
<dbReference type="AlphaFoldDB" id="A0A239KUU6"/>
<evidence type="ECO:0000256" key="4">
    <source>
        <dbReference type="ARBA" id="ARBA00022448"/>
    </source>
</evidence>
<dbReference type="InterPro" id="IPR011701">
    <property type="entry name" value="MFS"/>
</dbReference>
<name>A0A239KUU6_9BACT</name>
<feature type="transmembrane region" description="Helical" evidence="11">
    <location>
        <begin position="320"/>
        <end position="339"/>
    </location>
</feature>
<dbReference type="PANTHER" id="PTHR43702">
    <property type="entry name" value="L-FUCOSE-PROTON SYMPORTER"/>
    <property type="match status" value="1"/>
</dbReference>
<keyword evidence="14" id="KW-1185">Reference proteome</keyword>
<evidence type="ECO:0000256" key="8">
    <source>
        <dbReference type="ARBA" id="ARBA00022692"/>
    </source>
</evidence>
<keyword evidence="7" id="KW-0762">Sugar transport</keyword>
<feature type="transmembrane region" description="Helical" evidence="11">
    <location>
        <begin position="378"/>
        <end position="397"/>
    </location>
</feature>
<comment type="function">
    <text evidence="1">Intake of glucose and galactose.</text>
</comment>
<sequence length="433" mass="45541">MQVESPHAQASYANELEGTNVRAMSIATTLFFMWGFLTSLNDILIPNLKGIFDLNYTEVMLVQFAFFSSYFLFALPAGKIVELVGYKRTMIIGLSTMTVGALMFLPASRVPSFPLFLSALIVLAAGITGLQVAANPYVANLGPQRTASSRLNLAQALNSFGTFLAPIFGGLVILSKPAAVGSAPLTGAARAAQRVQEAATVQLPYIGIAATLAVLAIALALVKLPPMNFTQDLRPGEANPGTEDKLRNHPQLFLGALGIFLYVGAEVAIGSFLINYFQMPEIGGLSAKTASFCVSLYWGGAMLGRFAGAAILRFFSTGKVLAVAAAVAALLVMTSMLSYHMTAMVAIIAVGLFNSVMFPSIFTLGLEGLGPLTGRGSSLMVAAIVGGAIVPLLQGKLADGSLGLHHAFILPVLCYAYIAVFGFTRRPVALETA</sequence>
<keyword evidence="5" id="KW-1003">Cell membrane</keyword>
<evidence type="ECO:0000256" key="2">
    <source>
        <dbReference type="ARBA" id="ARBA00004429"/>
    </source>
</evidence>
<dbReference type="InterPro" id="IPR020846">
    <property type="entry name" value="MFS_dom"/>
</dbReference>
<dbReference type="GO" id="GO:0005886">
    <property type="term" value="C:plasma membrane"/>
    <property type="evidence" value="ECO:0007669"/>
    <property type="project" value="UniProtKB-SubCell"/>
</dbReference>
<feature type="domain" description="Major facilitator superfamily (MFS) profile" evidence="12">
    <location>
        <begin position="23"/>
        <end position="430"/>
    </location>
</feature>
<keyword evidence="4" id="KW-0813">Transport</keyword>
<dbReference type="RefSeq" id="WP_089409257.1">
    <property type="nucleotide sequence ID" value="NZ_FZOU01000005.1"/>
</dbReference>
<dbReference type="InterPro" id="IPR036259">
    <property type="entry name" value="MFS_trans_sf"/>
</dbReference>
<dbReference type="CDD" id="cd17394">
    <property type="entry name" value="MFS_FucP_like"/>
    <property type="match status" value="1"/>
</dbReference>
<comment type="subcellular location">
    <subcellularLocation>
        <location evidence="2">Cell inner membrane</location>
        <topology evidence="2">Multi-pass membrane protein</topology>
    </subcellularLocation>
</comment>
<evidence type="ECO:0000256" key="11">
    <source>
        <dbReference type="SAM" id="Phobius"/>
    </source>
</evidence>
<feature type="transmembrane region" description="Helical" evidence="11">
    <location>
        <begin position="90"/>
        <end position="107"/>
    </location>
</feature>
<dbReference type="NCBIfam" id="TIGR01272">
    <property type="entry name" value="gluP"/>
    <property type="match status" value="1"/>
</dbReference>
<keyword evidence="9 11" id="KW-1133">Transmembrane helix</keyword>
<accession>A0A239KUU6</accession>
<dbReference type="OrthoDB" id="9795150at2"/>
<keyword evidence="6" id="KW-0997">Cell inner membrane</keyword>
<feature type="transmembrane region" description="Helical" evidence="11">
    <location>
        <begin position="113"/>
        <end position="139"/>
    </location>
</feature>
<evidence type="ECO:0000256" key="7">
    <source>
        <dbReference type="ARBA" id="ARBA00022597"/>
    </source>
</evidence>
<feature type="transmembrane region" description="Helical" evidence="11">
    <location>
        <begin position="345"/>
        <end position="366"/>
    </location>
</feature>
<feature type="transmembrane region" description="Helical" evidence="11">
    <location>
        <begin position="403"/>
        <end position="423"/>
    </location>
</feature>
<evidence type="ECO:0000256" key="9">
    <source>
        <dbReference type="ARBA" id="ARBA00022989"/>
    </source>
</evidence>
<dbReference type="InterPro" id="IPR050375">
    <property type="entry name" value="MFS_TsgA-like"/>
</dbReference>
<feature type="transmembrane region" description="Helical" evidence="11">
    <location>
        <begin position="151"/>
        <end position="174"/>
    </location>
</feature>
<evidence type="ECO:0000256" key="1">
    <source>
        <dbReference type="ARBA" id="ARBA00003321"/>
    </source>
</evidence>
<evidence type="ECO:0000256" key="10">
    <source>
        <dbReference type="ARBA" id="ARBA00023136"/>
    </source>
</evidence>
<evidence type="ECO:0000259" key="12">
    <source>
        <dbReference type="PROSITE" id="PS50850"/>
    </source>
</evidence>
<evidence type="ECO:0000313" key="13">
    <source>
        <dbReference type="EMBL" id="SNT21269.1"/>
    </source>
</evidence>
<evidence type="ECO:0000256" key="3">
    <source>
        <dbReference type="ARBA" id="ARBA00009120"/>
    </source>
</evidence>
<dbReference type="Proteomes" id="UP000198356">
    <property type="component" value="Unassembled WGS sequence"/>
</dbReference>
<reference evidence="13 14" key="1">
    <citation type="submission" date="2017-06" db="EMBL/GenBank/DDBJ databases">
        <authorList>
            <person name="Kim H.J."/>
            <person name="Triplett B.A."/>
        </authorList>
    </citation>
    <scope>NUCLEOTIDE SEQUENCE [LARGE SCALE GENOMIC DNA]</scope>
    <source>
        <strain evidence="13 14">DSM 18704</strain>
    </source>
</reference>
<protein>
    <submittedName>
        <fullName evidence="13">MFS transporter, FHS family, L-fucose permease</fullName>
    </submittedName>
</protein>
<feature type="transmembrane region" description="Helical" evidence="11">
    <location>
        <begin position="252"/>
        <end position="277"/>
    </location>
</feature>
<dbReference type="InterPro" id="IPR005964">
    <property type="entry name" value="Glc/Gal_transptr_bac"/>
</dbReference>
<keyword evidence="8 11" id="KW-0812">Transmembrane</keyword>
<organism evidence="13 14">
    <name type="scientific">Granulicella rosea</name>
    <dbReference type="NCBI Taxonomy" id="474952"/>
    <lineage>
        <taxon>Bacteria</taxon>
        <taxon>Pseudomonadati</taxon>
        <taxon>Acidobacteriota</taxon>
        <taxon>Terriglobia</taxon>
        <taxon>Terriglobales</taxon>
        <taxon>Acidobacteriaceae</taxon>
        <taxon>Granulicella</taxon>
    </lineage>
</organism>
<feature type="transmembrane region" description="Helical" evidence="11">
    <location>
        <begin position="21"/>
        <end position="40"/>
    </location>
</feature>
<dbReference type="GO" id="GO:0055056">
    <property type="term" value="F:D-glucose transmembrane transporter activity"/>
    <property type="evidence" value="ECO:0007669"/>
    <property type="project" value="InterPro"/>
</dbReference>
<dbReference type="GO" id="GO:1904659">
    <property type="term" value="P:D-glucose transmembrane transport"/>
    <property type="evidence" value="ECO:0007669"/>
    <property type="project" value="InterPro"/>
</dbReference>
<feature type="transmembrane region" description="Helical" evidence="11">
    <location>
        <begin position="289"/>
        <end position="308"/>
    </location>
</feature>
<dbReference type="Pfam" id="PF07690">
    <property type="entry name" value="MFS_1"/>
    <property type="match status" value="1"/>
</dbReference>
<dbReference type="EMBL" id="FZOU01000005">
    <property type="protein sequence ID" value="SNT21269.1"/>
    <property type="molecule type" value="Genomic_DNA"/>
</dbReference>
<gene>
    <name evidence="13" type="ORF">SAMN05421770_105189</name>
</gene>
<feature type="transmembrane region" description="Helical" evidence="11">
    <location>
        <begin position="60"/>
        <end position="78"/>
    </location>
</feature>
<dbReference type="PANTHER" id="PTHR43702:SF3">
    <property type="entry name" value="PROTEIN TSGA"/>
    <property type="match status" value="1"/>
</dbReference>
<evidence type="ECO:0000313" key="14">
    <source>
        <dbReference type="Proteomes" id="UP000198356"/>
    </source>
</evidence>
<proteinExistence type="inferred from homology"/>